<evidence type="ECO:0000313" key="8">
    <source>
        <dbReference type="Proteomes" id="UP000185161"/>
    </source>
</evidence>
<keyword evidence="5" id="KW-0472">Membrane</keyword>
<dbReference type="AlphaFoldDB" id="A0A1L6JFN0"/>
<keyword evidence="3" id="KW-0812">Transmembrane</keyword>
<comment type="subcellular location">
    <subcellularLocation>
        <location evidence="1">Membrane</location>
        <topology evidence="1">Single-pass membrane protein</topology>
    </subcellularLocation>
</comment>
<dbReference type="CDD" id="cd16429">
    <property type="entry name" value="VirB10"/>
    <property type="match status" value="1"/>
</dbReference>
<dbReference type="GO" id="GO:0016020">
    <property type="term" value="C:membrane"/>
    <property type="evidence" value="ECO:0007669"/>
    <property type="project" value="UniProtKB-SubCell"/>
</dbReference>
<dbReference type="InterPro" id="IPR042217">
    <property type="entry name" value="T4SS_VirB10/TrbI"/>
</dbReference>
<evidence type="ECO:0000256" key="5">
    <source>
        <dbReference type="ARBA" id="ARBA00023136"/>
    </source>
</evidence>
<evidence type="ECO:0000256" key="4">
    <source>
        <dbReference type="ARBA" id="ARBA00022989"/>
    </source>
</evidence>
<evidence type="ECO:0000256" key="6">
    <source>
        <dbReference type="SAM" id="MobiDB-lite"/>
    </source>
</evidence>
<dbReference type="KEGG" id="skr:BRX40_01765"/>
<evidence type="ECO:0000313" key="7">
    <source>
        <dbReference type="EMBL" id="APR54751.1"/>
    </source>
</evidence>
<evidence type="ECO:0000256" key="2">
    <source>
        <dbReference type="ARBA" id="ARBA00010265"/>
    </source>
</evidence>
<name>A0A1L6JFN0_9SPHN</name>
<sequence length="212" mass="22447">MTREAPGNAPARRPQQATPRDTSRAHAGALANRSATIVQGTLIQAVLESGLDSTRAGFARAVVSRDIRGFDGARVLIPRGSRLIGEYDAENSAGQKRALINWTRLIRPDGVTIAIGSPVADTVGRTGVRARVNTHFFERFGGAILQSILDIGVNIASREAGAARIYAFPGSNFSSQVIRPQQITPTLTVKPGTSVSVFVARDLDFTGAAAAR</sequence>
<evidence type="ECO:0000256" key="3">
    <source>
        <dbReference type="ARBA" id="ARBA00022692"/>
    </source>
</evidence>
<protein>
    <submittedName>
        <fullName evidence="7">Type IV secretion system protein B10</fullName>
    </submittedName>
</protein>
<accession>A0A1L6JFN0</accession>
<reference evidence="8" key="1">
    <citation type="submission" date="2016-12" db="EMBL/GenBank/DDBJ databases">
        <title>Whole genome sequencing of Sphingomonas sp. ABOJV.</title>
        <authorList>
            <person name="Conlan S."/>
            <person name="Thomas P.J."/>
            <person name="Mullikin J."/>
            <person name="Palmore T.N."/>
            <person name="Frank K.M."/>
            <person name="Segre J.A."/>
        </authorList>
    </citation>
    <scope>NUCLEOTIDE SEQUENCE [LARGE SCALE GENOMIC DNA]</scope>
    <source>
        <strain evidence="8">ABOJV</strain>
    </source>
</reference>
<evidence type="ECO:0000256" key="1">
    <source>
        <dbReference type="ARBA" id="ARBA00004167"/>
    </source>
</evidence>
<dbReference type="Pfam" id="PF03743">
    <property type="entry name" value="TrbI"/>
    <property type="match status" value="1"/>
</dbReference>
<dbReference type="InterPro" id="IPR005498">
    <property type="entry name" value="T4SS_VirB10/TraB/TrbI"/>
</dbReference>
<organism evidence="7 8">
    <name type="scientific">Sphingomonas koreensis</name>
    <dbReference type="NCBI Taxonomy" id="93064"/>
    <lineage>
        <taxon>Bacteria</taxon>
        <taxon>Pseudomonadati</taxon>
        <taxon>Pseudomonadota</taxon>
        <taxon>Alphaproteobacteria</taxon>
        <taxon>Sphingomonadales</taxon>
        <taxon>Sphingomonadaceae</taxon>
        <taxon>Sphingomonas</taxon>
    </lineage>
</organism>
<gene>
    <name evidence="7" type="ORF">BRX40_01765</name>
</gene>
<dbReference type="Proteomes" id="UP000185161">
    <property type="component" value="Chromosome"/>
</dbReference>
<dbReference type="Gene3D" id="2.40.128.260">
    <property type="entry name" value="Type IV secretion system, VirB10/TraB/TrbI"/>
    <property type="match status" value="1"/>
</dbReference>
<dbReference type="STRING" id="93064.BRX40_01765"/>
<keyword evidence="4" id="KW-1133">Transmembrane helix</keyword>
<feature type="region of interest" description="Disordered" evidence="6">
    <location>
        <begin position="1"/>
        <end position="26"/>
    </location>
</feature>
<comment type="similarity">
    <text evidence="2">Belongs to the TrbI/VirB10 family.</text>
</comment>
<dbReference type="EMBL" id="CP018820">
    <property type="protein sequence ID" value="APR54751.1"/>
    <property type="molecule type" value="Genomic_DNA"/>
</dbReference>
<proteinExistence type="inferred from homology"/>
<keyword evidence="8" id="KW-1185">Reference proteome</keyword>